<evidence type="ECO:0000313" key="6">
    <source>
        <dbReference type="Proteomes" id="UP000039046"/>
    </source>
</evidence>
<dbReference type="PANTHER" id="PTHR33481">
    <property type="entry name" value="REVERSE TRANSCRIPTASE"/>
    <property type="match status" value="1"/>
</dbReference>
<dbReference type="SUPFAM" id="SSF56672">
    <property type="entry name" value="DNA/RNA polymerases"/>
    <property type="match status" value="1"/>
</dbReference>
<gene>
    <name evidence="5" type="ORF">VHEMI10652</name>
</gene>
<evidence type="ECO:0000256" key="2">
    <source>
        <dbReference type="ARBA" id="ARBA00023128"/>
    </source>
</evidence>
<dbReference type="InterPro" id="IPR005135">
    <property type="entry name" value="Endo/exonuclease/phosphatase"/>
</dbReference>
<dbReference type="GO" id="GO:0003824">
    <property type="term" value="F:catalytic activity"/>
    <property type="evidence" value="ECO:0007669"/>
    <property type="project" value="InterPro"/>
</dbReference>
<dbReference type="Pfam" id="PF03372">
    <property type="entry name" value="Exo_endo_phos"/>
    <property type="match status" value="1"/>
</dbReference>
<dbReference type="InterPro" id="IPR036691">
    <property type="entry name" value="Endo/exonu/phosph_ase_sf"/>
</dbReference>
<dbReference type="GO" id="GO:0005739">
    <property type="term" value="C:mitochondrion"/>
    <property type="evidence" value="ECO:0007669"/>
    <property type="project" value="UniProtKB-SubCell"/>
</dbReference>
<dbReference type="InterPro" id="IPR000477">
    <property type="entry name" value="RT_dom"/>
</dbReference>
<name>A0A0A1TJ98_9HYPO</name>
<reference evidence="5 6" key="1">
    <citation type="journal article" date="2015" name="Genome Announc.">
        <title>Draft Genome Sequence and Gene Annotation of the Entomopathogenic Fungus Verticillium hemipterigenum.</title>
        <authorList>
            <person name="Horn F."/>
            <person name="Habel A."/>
            <person name="Scharf D.H."/>
            <person name="Dworschak J."/>
            <person name="Brakhage A.A."/>
            <person name="Guthke R."/>
            <person name="Hertweck C."/>
            <person name="Linde J."/>
        </authorList>
    </citation>
    <scope>NUCLEOTIDE SEQUENCE [LARGE SCALE GENOMIC DNA]</scope>
</reference>
<protein>
    <recommendedName>
        <fullName evidence="4">Reverse transcriptase domain-containing protein</fullName>
    </recommendedName>
</protein>
<keyword evidence="6" id="KW-1185">Reference proteome</keyword>
<feature type="compositionally biased region" description="Polar residues" evidence="3">
    <location>
        <begin position="934"/>
        <end position="945"/>
    </location>
</feature>
<dbReference type="Pfam" id="PF00078">
    <property type="entry name" value="RVT_1"/>
    <property type="match status" value="1"/>
</dbReference>
<evidence type="ECO:0000256" key="3">
    <source>
        <dbReference type="SAM" id="MobiDB-lite"/>
    </source>
</evidence>
<organism evidence="5 6">
    <name type="scientific">[Torrubiella] hemipterigena</name>
    <dbReference type="NCBI Taxonomy" id="1531966"/>
    <lineage>
        <taxon>Eukaryota</taxon>
        <taxon>Fungi</taxon>
        <taxon>Dikarya</taxon>
        <taxon>Ascomycota</taxon>
        <taxon>Pezizomycotina</taxon>
        <taxon>Sordariomycetes</taxon>
        <taxon>Hypocreomycetidae</taxon>
        <taxon>Hypocreales</taxon>
        <taxon>Clavicipitaceae</taxon>
        <taxon>Clavicipitaceae incertae sedis</taxon>
        <taxon>'Torrubiella' clade</taxon>
    </lineage>
</organism>
<dbReference type="Proteomes" id="UP000039046">
    <property type="component" value="Unassembled WGS sequence"/>
</dbReference>
<dbReference type="InterPro" id="IPR043502">
    <property type="entry name" value="DNA/RNA_pol_sf"/>
</dbReference>
<dbReference type="EMBL" id="CDHN01000008">
    <property type="protein sequence ID" value="CEJ95154.1"/>
    <property type="molecule type" value="Genomic_DNA"/>
</dbReference>
<sequence length="1073" mass="118069">MLSILSWNTQNSPANIDISLHCPEAFDIVALQEPTRTSHVPASALLNYHVVFTDNGTATYIHKRHPTHSWSSSSTAFSTTIHFGSVSVTNVYRSGAIPVLDIVTLFNNLPTNTPHVVVGDFNTHHPSWDFFGRETQDSSDLIAAAGRARLVLVTPPGIFTWEPPGDRHSSSRPSTIDLVWASPSLQPRHIPAPRDLHGSDHIPQLTHIQHTYTPSPAPTRRWREADPDAVRALGATLITTPENLTDSAAIDRALTDLHNQLNEIASATVPSRTPGSTAQPPWWSSVVYDAVISARRARRHRHDGDAAKERYRDAVRDRNRAIRQAKTAAWRRFVDELSHGSSALWRLAEWGAKPPDAKYQSRAVPPLDRDGTSPATSIEEKAAVFAAKFFPPAPNLPPSGPWRGPRCALEGLADPIDDDEVRATLNRCRSWNAAGPDGIPYGFLKACGDPLVATLSVIFNACLQGGYYPYRYRAGATVVIPKPGRSPAALRTAGGWRPITLLNTIGKLLEKIMADRLASAAEVAGALPEGQMGNRRGRGTESAAFLLKELIQTAWGRALAISLMQLDIAGAFDAMPHECLLGILVHLGADPAALNLIGSFLDNRSTYLIIDGVSTGPFRLRCGSPQGSPISPILFIIYISTLYHHLSNIPGIQLIGFSDDSNIVAIAPTHAGVVRLLEEAWTRCASWADAHGATFAAAKTTITHFTRAHSPLTTSVRLGPVLQPPTETARFLGFYFHRKLTWEHHAREAKARAARAAGALSGTGRMAWGTRLEKARLIYTMVHRSILTYGSVLFHKPGDIPLGPARTMSSTQHDMLRLLAGAFRATPAHHLEAELQIPPLHLYMTYRSERSLARFKNNGTLARVRAASAAVAGLQRLPCRQRYRRPLEDYHRQYSRDLLGAGPAPDRKTLSKHLNERWQQHWLHQESARLSRWSSAQGHRPSNCSELPPRLRTGRLPAPYRGGNTPKHISSLVLQMRTGKIGLNDFLFSRRVPDLVSPLCRCGSGRETVFHMILHCELYDRPSLSTEAAVRRALDEPDEAARLARWLLDTGRIGYLTAAHRTHDGRPGQATTN</sequence>
<feature type="region of interest" description="Disordered" evidence="3">
    <location>
        <begin position="934"/>
        <end position="962"/>
    </location>
</feature>
<feature type="domain" description="Reverse transcriptase" evidence="4">
    <location>
        <begin position="461"/>
        <end position="736"/>
    </location>
</feature>
<evidence type="ECO:0000313" key="5">
    <source>
        <dbReference type="EMBL" id="CEJ95154.1"/>
    </source>
</evidence>
<dbReference type="CDD" id="cd01650">
    <property type="entry name" value="RT_nLTR_like"/>
    <property type="match status" value="1"/>
</dbReference>
<dbReference type="OrthoDB" id="4939572at2759"/>
<dbReference type="AlphaFoldDB" id="A0A0A1TJ98"/>
<dbReference type="PROSITE" id="PS50878">
    <property type="entry name" value="RT_POL"/>
    <property type="match status" value="1"/>
</dbReference>
<evidence type="ECO:0000256" key="1">
    <source>
        <dbReference type="ARBA" id="ARBA00004173"/>
    </source>
</evidence>
<dbReference type="SUPFAM" id="SSF56219">
    <property type="entry name" value="DNase I-like"/>
    <property type="match status" value="1"/>
</dbReference>
<evidence type="ECO:0000259" key="4">
    <source>
        <dbReference type="PROSITE" id="PS50878"/>
    </source>
</evidence>
<comment type="subcellular location">
    <subcellularLocation>
        <location evidence="1">Mitochondrion</location>
    </subcellularLocation>
</comment>
<dbReference type="HOGENOM" id="CLU_000680_23_6_1"/>
<dbReference type="Gene3D" id="3.60.10.10">
    <property type="entry name" value="Endonuclease/exonuclease/phosphatase"/>
    <property type="match status" value="1"/>
</dbReference>
<proteinExistence type="predicted"/>
<accession>A0A0A1TJ98</accession>
<dbReference type="STRING" id="1531966.A0A0A1TJ98"/>
<dbReference type="PANTHER" id="PTHR33481:SF1">
    <property type="entry name" value="ENDONUCLEASE_EXONUCLEASE_PHOSPHATASE DOMAIN-CONTAINING PROTEIN-RELATED"/>
    <property type="match status" value="1"/>
</dbReference>
<keyword evidence="2" id="KW-0496">Mitochondrion</keyword>